<reference evidence="2" key="1">
    <citation type="submission" date="2022-11" db="UniProtKB">
        <authorList>
            <consortium name="WormBaseParasite"/>
        </authorList>
    </citation>
    <scope>IDENTIFICATION</scope>
</reference>
<protein>
    <submittedName>
        <fullName evidence="2">Uncharacterized protein</fullName>
    </submittedName>
</protein>
<sequence>MEDFAHALSCIKDKWSPRQENDARRGAQTLDLLHTTALMDCSEIVVVVVVKHTNCGRCDGGAAGFGWPQAVATVFSPPALEYYLRRKNLRHMHHFRHFLIYRDDDNLINAISGKFLTYKRYRSDG</sequence>
<dbReference type="AlphaFoldDB" id="A0A915HH49"/>
<name>A0A915HH49_ROMCU</name>
<accession>A0A915HH49</accession>
<proteinExistence type="predicted"/>
<organism evidence="1 2">
    <name type="scientific">Romanomermis culicivorax</name>
    <name type="common">Nematode worm</name>
    <dbReference type="NCBI Taxonomy" id="13658"/>
    <lineage>
        <taxon>Eukaryota</taxon>
        <taxon>Metazoa</taxon>
        <taxon>Ecdysozoa</taxon>
        <taxon>Nematoda</taxon>
        <taxon>Enoplea</taxon>
        <taxon>Dorylaimia</taxon>
        <taxon>Mermithida</taxon>
        <taxon>Mermithoidea</taxon>
        <taxon>Mermithidae</taxon>
        <taxon>Romanomermis</taxon>
    </lineage>
</organism>
<dbReference type="WBParaSite" id="nRc.2.0.1.t00945-RA">
    <property type="protein sequence ID" value="nRc.2.0.1.t00945-RA"/>
    <property type="gene ID" value="nRc.2.0.1.g00945"/>
</dbReference>
<evidence type="ECO:0000313" key="2">
    <source>
        <dbReference type="WBParaSite" id="nRc.2.0.1.t00945-RA"/>
    </source>
</evidence>
<keyword evidence="1" id="KW-1185">Reference proteome</keyword>
<evidence type="ECO:0000313" key="1">
    <source>
        <dbReference type="Proteomes" id="UP000887565"/>
    </source>
</evidence>
<dbReference type="Proteomes" id="UP000887565">
    <property type="component" value="Unplaced"/>
</dbReference>